<keyword evidence="9" id="KW-1185">Reference proteome</keyword>
<dbReference type="OrthoDB" id="37801at2"/>
<gene>
    <name evidence="8" type="ORF">DOO78_05955</name>
</gene>
<evidence type="ECO:0000256" key="6">
    <source>
        <dbReference type="SAM" id="MobiDB-lite"/>
    </source>
</evidence>
<sequence>MSVQAMVLNLLGTLRRRYGLTYLFISHDLSVVRRFCDRVAIMYLGRVVELATAAEVFARPRHPYTRALLAASPSLSPEARPPAPIPAGEPPSAARLPPGCAFSPRCPHAQAPCRRTDPALAPDGRGETACLRWREIAADTMLPA</sequence>
<evidence type="ECO:0000256" key="4">
    <source>
        <dbReference type="ARBA" id="ARBA00022741"/>
    </source>
</evidence>
<feature type="compositionally biased region" description="Pro residues" evidence="6">
    <location>
        <begin position="79"/>
        <end position="89"/>
    </location>
</feature>
<evidence type="ECO:0000256" key="3">
    <source>
        <dbReference type="ARBA" id="ARBA00022448"/>
    </source>
</evidence>
<keyword evidence="5" id="KW-0067">ATP-binding</keyword>
<keyword evidence="4" id="KW-0547">Nucleotide-binding</keyword>
<dbReference type="SUPFAM" id="SSF52540">
    <property type="entry name" value="P-loop containing nucleoside triphosphate hydrolases"/>
    <property type="match status" value="1"/>
</dbReference>
<feature type="region of interest" description="Disordered" evidence="6">
    <location>
        <begin position="74"/>
        <end position="93"/>
    </location>
</feature>
<dbReference type="GO" id="GO:0015833">
    <property type="term" value="P:peptide transport"/>
    <property type="evidence" value="ECO:0007669"/>
    <property type="project" value="InterPro"/>
</dbReference>
<dbReference type="InterPro" id="IPR027417">
    <property type="entry name" value="P-loop_NTPase"/>
</dbReference>
<evidence type="ECO:0000259" key="7">
    <source>
        <dbReference type="Pfam" id="PF08352"/>
    </source>
</evidence>
<dbReference type="InterPro" id="IPR013563">
    <property type="entry name" value="Oligopep_ABC_C"/>
</dbReference>
<keyword evidence="3" id="KW-0813">Transport</keyword>
<evidence type="ECO:0000256" key="2">
    <source>
        <dbReference type="ARBA" id="ARBA00005417"/>
    </source>
</evidence>
<dbReference type="GO" id="GO:0005524">
    <property type="term" value="F:ATP binding"/>
    <property type="evidence" value="ECO:0007669"/>
    <property type="project" value="UniProtKB-KW"/>
</dbReference>
<dbReference type="NCBIfam" id="TIGR01727">
    <property type="entry name" value="oligo_HPY"/>
    <property type="match status" value="1"/>
</dbReference>
<comment type="caution">
    <text evidence="8">The sequence shown here is derived from an EMBL/GenBank/DDBJ whole genome shotgun (WGS) entry which is preliminary data.</text>
</comment>
<dbReference type="Pfam" id="PF08352">
    <property type="entry name" value="oligo_HPY"/>
    <property type="match status" value="1"/>
</dbReference>
<evidence type="ECO:0000256" key="1">
    <source>
        <dbReference type="ARBA" id="ARBA00004417"/>
    </source>
</evidence>
<protein>
    <recommendedName>
        <fullName evidence="7">Oligopeptide/dipeptide ABC transporter C-terminal domain-containing protein</fullName>
    </recommendedName>
</protein>
<dbReference type="GO" id="GO:0005886">
    <property type="term" value="C:plasma membrane"/>
    <property type="evidence" value="ECO:0007669"/>
    <property type="project" value="UniProtKB-SubCell"/>
</dbReference>
<dbReference type="AlphaFoldDB" id="A0A327MC99"/>
<accession>A0A327MC99</accession>
<dbReference type="Gene3D" id="3.40.50.300">
    <property type="entry name" value="P-loop containing nucleotide triphosphate hydrolases"/>
    <property type="match status" value="1"/>
</dbReference>
<dbReference type="Proteomes" id="UP000249065">
    <property type="component" value="Unassembled WGS sequence"/>
</dbReference>
<dbReference type="InterPro" id="IPR050319">
    <property type="entry name" value="ABC_transp_ATP-bind"/>
</dbReference>
<comment type="subcellular location">
    <subcellularLocation>
        <location evidence="1">Cell inner membrane</location>
        <topology evidence="1">Peripheral membrane protein</topology>
    </subcellularLocation>
</comment>
<dbReference type="EMBL" id="QLIX01000003">
    <property type="protein sequence ID" value="RAI60036.1"/>
    <property type="molecule type" value="Genomic_DNA"/>
</dbReference>
<dbReference type="PANTHER" id="PTHR43776">
    <property type="entry name" value="TRANSPORT ATP-BINDING PROTEIN"/>
    <property type="match status" value="1"/>
</dbReference>
<name>A0A327MC99_9PROT</name>
<dbReference type="PANTHER" id="PTHR43776:SF7">
    <property type="entry name" value="D,D-DIPEPTIDE TRANSPORT ATP-BINDING PROTEIN DDPF-RELATED"/>
    <property type="match status" value="1"/>
</dbReference>
<proteinExistence type="inferred from homology"/>
<evidence type="ECO:0000313" key="8">
    <source>
        <dbReference type="EMBL" id="RAI60036.1"/>
    </source>
</evidence>
<comment type="similarity">
    <text evidence="2">Belongs to the ABC transporter superfamily.</text>
</comment>
<evidence type="ECO:0000313" key="9">
    <source>
        <dbReference type="Proteomes" id="UP000249065"/>
    </source>
</evidence>
<organism evidence="8 9">
    <name type="scientific">Roseicella frigidaeris</name>
    <dbReference type="NCBI Taxonomy" id="2230885"/>
    <lineage>
        <taxon>Bacteria</taxon>
        <taxon>Pseudomonadati</taxon>
        <taxon>Pseudomonadota</taxon>
        <taxon>Alphaproteobacteria</taxon>
        <taxon>Acetobacterales</taxon>
        <taxon>Roseomonadaceae</taxon>
        <taxon>Roseicella</taxon>
    </lineage>
</organism>
<evidence type="ECO:0000256" key="5">
    <source>
        <dbReference type="ARBA" id="ARBA00022840"/>
    </source>
</evidence>
<reference evidence="9" key="1">
    <citation type="submission" date="2018-06" db="EMBL/GenBank/DDBJ databases">
        <authorList>
            <person name="Khan S.A."/>
        </authorList>
    </citation>
    <scope>NUCLEOTIDE SEQUENCE [LARGE SCALE GENOMIC DNA]</scope>
    <source>
        <strain evidence="9">DB-1506</strain>
    </source>
</reference>
<feature type="domain" description="Oligopeptide/dipeptide ABC transporter C-terminal" evidence="7">
    <location>
        <begin position="48"/>
        <end position="113"/>
    </location>
</feature>